<feature type="region of interest" description="Disordered" evidence="1">
    <location>
        <begin position="426"/>
        <end position="449"/>
    </location>
</feature>
<proteinExistence type="predicted"/>
<gene>
    <name evidence="2" type="ORF">SCUCBS95973_001619</name>
</gene>
<feature type="region of interest" description="Disordered" evidence="1">
    <location>
        <begin position="151"/>
        <end position="194"/>
    </location>
</feature>
<reference evidence="2 3" key="1">
    <citation type="submission" date="2024-01" db="EMBL/GenBank/DDBJ databases">
        <authorList>
            <person name="Allen C."/>
            <person name="Tagirdzhanova G."/>
        </authorList>
    </citation>
    <scope>NUCLEOTIDE SEQUENCE [LARGE SCALE GENOMIC DNA]</scope>
</reference>
<dbReference type="EMBL" id="CAWUHB010000006">
    <property type="protein sequence ID" value="CAK7212907.1"/>
    <property type="molecule type" value="Genomic_DNA"/>
</dbReference>
<evidence type="ECO:0000313" key="2">
    <source>
        <dbReference type="EMBL" id="CAK7212907.1"/>
    </source>
</evidence>
<protein>
    <submittedName>
        <fullName evidence="2">Uncharacterized protein</fullName>
    </submittedName>
</protein>
<keyword evidence="3" id="KW-1185">Reference proteome</keyword>
<evidence type="ECO:0000256" key="1">
    <source>
        <dbReference type="SAM" id="MobiDB-lite"/>
    </source>
</evidence>
<evidence type="ECO:0000313" key="3">
    <source>
        <dbReference type="Proteomes" id="UP001642405"/>
    </source>
</evidence>
<comment type="caution">
    <text evidence="2">The sequence shown here is derived from an EMBL/GenBank/DDBJ whole genome shotgun (WGS) entry which is preliminary data.</text>
</comment>
<name>A0ABP0B041_9PEZI</name>
<organism evidence="2 3">
    <name type="scientific">Sporothrix curviconia</name>
    <dbReference type="NCBI Taxonomy" id="1260050"/>
    <lineage>
        <taxon>Eukaryota</taxon>
        <taxon>Fungi</taxon>
        <taxon>Dikarya</taxon>
        <taxon>Ascomycota</taxon>
        <taxon>Pezizomycotina</taxon>
        <taxon>Sordariomycetes</taxon>
        <taxon>Sordariomycetidae</taxon>
        <taxon>Ophiostomatales</taxon>
        <taxon>Ophiostomataceae</taxon>
        <taxon>Sporothrix</taxon>
    </lineage>
</organism>
<dbReference type="Proteomes" id="UP001642405">
    <property type="component" value="Unassembled WGS sequence"/>
</dbReference>
<sequence length="473" mass="51510">MATRILVQCRSQSIPGEPDERCMTMANLIFTHKWNRPFDKEQDRLRSYGQFCYGNDRVYVLIDNGALDAQDVATSIISMPLNPTITSFLRRYPFNATSTMSRGYTDEEYKEKFGEEKFFKMILGRIQQRQKWGQKLLSSEEAFLRDHPEHPRALAAGAGPGHGSARDDSAGSARQPQRVESPLPHADTAGRLPRDADTISGAALWMGSPLRPCVRRTLPGTEEVFALRAQHRVCVAAAPAETPSCFSRWHGTPHNGVAWLALGWAYVLSASLAERQDVRIAYYGHAGDAGETDGTCRREQPTVSLPYTTPAERRWWRAVTAPGVGWSLADGGMTPWAVDVAEEGLGLAIAAGDADADADAAAATTPPTARPVAHYLARLCAFFGLGSQSAAALAAVLTFPLHAPRHVRDVASICLPRPRLGAGRGCVDDDDDDDDLPPSLPTSATTAKYRRRKTSMRIAFSRGATVPSLLQPA</sequence>
<accession>A0ABP0B041</accession>